<dbReference type="PROSITE" id="PS50294">
    <property type="entry name" value="WD_REPEATS_REGION"/>
    <property type="match status" value="1"/>
</dbReference>
<dbReference type="PANTHER" id="PTHR19848:SF8">
    <property type="entry name" value="F-BOX AND WD REPEAT DOMAIN CONTAINING 7"/>
    <property type="match status" value="1"/>
</dbReference>
<dbReference type="AlphaFoldDB" id="A0AA40AP25"/>
<reference evidence="4" key="1">
    <citation type="submission" date="2023-06" db="EMBL/GenBank/DDBJ databases">
        <title>Genome-scale phylogeny and comparative genomics of the fungal order Sordariales.</title>
        <authorList>
            <consortium name="Lawrence Berkeley National Laboratory"/>
            <person name="Hensen N."/>
            <person name="Bonometti L."/>
            <person name="Westerberg I."/>
            <person name="Brannstrom I.O."/>
            <person name="Guillou S."/>
            <person name="Cros-Aarteil S."/>
            <person name="Calhoun S."/>
            <person name="Haridas S."/>
            <person name="Kuo A."/>
            <person name="Mondo S."/>
            <person name="Pangilinan J."/>
            <person name="Riley R."/>
            <person name="Labutti K."/>
            <person name="Andreopoulos B."/>
            <person name="Lipzen A."/>
            <person name="Chen C."/>
            <person name="Yanf M."/>
            <person name="Daum C."/>
            <person name="Ng V."/>
            <person name="Clum A."/>
            <person name="Steindorff A."/>
            <person name="Ohm R."/>
            <person name="Martin F."/>
            <person name="Silar P."/>
            <person name="Natvig D."/>
            <person name="Lalanne C."/>
            <person name="Gautier V."/>
            <person name="Ament-Velasquez S.L."/>
            <person name="Kruys A."/>
            <person name="Hutchinson M.I."/>
            <person name="Powell A.J."/>
            <person name="Barry K."/>
            <person name="Miller A.N."/>
            <person name="Grigoriev I.V."/>
            <person name="Debuchy R."/>
            <person name="Gladieux P."/>
            <person name="Thoren M.H."/>
            <person name="Johannesson H."/>
        </authorList>
    </citation>
    <scope>NUCLEOTIDE SEQUENCE</scope>
    <source>
        <strain evidence="4">SMH4607-1</strain>
    </source>
</reference>
<dbReference type="InterPro" id="IPR001680">
    <property type="entry name" value="WD40_rpt"/>
</dbReference>
<proteinExistence type="predicted"/>
<keyword evidence="2" id="KW-0677">Repeat</keyword>
<dbReference type="Pfam" id="PF00400">
    <property type="entry name" value="WD40"/>
    <property type="match status" value="1"/>
</dbReference>
<dbReference type="InterPro" id="IPR036322">
    <property type="entry name" value="WD40_repeat_dom_sf"/>
</dbReference>
<protein>
    <submittedName>
        <fullName evidence="4">WD40-repeat-containing domain protein</fullName>
    </submittedName>
</protein>
<dbReference type="PANTHER" id="PTHR19848">
    <property type="entry name" value="WD40 REPEAT PROTEIN"/>
    <property type="match status" value="1"/>
</dbReference>
<keyword evidence="1 3" id="KW-0853">WD repeat</keyword>
<keyword evidence="5" id="KW-1185">Reference proteome</keyword>
<dbReference type="InterPro" id="IPR015943">
    <property type="entry name" value="WD40/YVTN_repeat-like_dom_sf"/>
</dbReference>
<dbReference type="SUPFAM" id="SSF50978">
    <property type="entry name" value="WD40 repeat-like"/>
    <property type="match status" value="1"/>
</dbReference>
<name>A0AA40AP25_9PEZI</name>
<dbReference type="Gene3D" id="2.130.10.10">
    <property type="entry name" value="YVTN repeat-like/Quinoprotein amine dehydrogenase"/>
    <property type="match status" value="1"/>
</dbReference>
<organism evidence="4 5">
    <name type="scientific">Lasiosphaeris hirsuta</name>
    <dbReference type="NCBI Taxonomy" id="260670"/>
    <lineage>
        <taxon>Eukaryota</taxon>
        <taxon>Fungi</taxon>
        <taxon>Dikarya</taxon>
        <taxon>Ascomycota</taxon>
        <taxon>Pezizomycotina</taxon>
        <taxon>Sordariomycetes</taxon>
        <taxon>Sordariomycetidae</taxon>
        <taxon>Sordariales</taxon>
        <taxon>Lasiosphaeriaceae</taxon>
        <taxon>Lasiosphaeris</taxon>
    </lineage>
</organism>
<feature type="non-terminal residue" evidence="4">
    <location>
        <position position="1"/>
    </location>
</feature>
<comment type="caution">
    <text evidence="4">The sequence shown here is derived from an EMBL/GenBank/DDBJ whole genome shotgun (WGS) entry which is preliminary data.</text>
</comment>
<dbReference type="EMBL" id="JAUKUA010000003">
    <property type="protein sequence ID" value="KAK0719401.1"/>
    <property type="molecule type" value="Genomic_DNA"/>
</dbReference>
<evidence type="ECO:0000313" key="4">
    <source>
        <dbReference type="EMBL" id="KAK0719401.1"/>
    </source>
</evidence>
<dbReference type="Proteomes" id="UP001172102">
    <property type="component" value="Unassembled WGS sequence"/>
</dbReference>
<evidence type="ECO:0000313" key="5">
    <source>
        <dbReference type="Proteomes" id="UP001172102"/>
    </source>
</evidence>
<evidence type="ECO:0000256" key="2">
    <source>
        <dbReference type="ARBA" id="ARBA00022737"/>
    </source>
</evidence>
<accession>A0AA40AP25</accession>
<feature type="repeat" description="WD" evidence="3">
    <location>
        <begin position="14"/>
        <end position="55"/>
    </location>
</feature>
<dbReference type="PROSITE" id="PS50082">
    <property type="entry name" value="WD_REPEATS_2"/>
    <property type="match status" value="1"/>
</dbReference>
<gene>
    <name evidence="4" type="ORF">B0H67DRAFT_484950</name>
</gene>
<evidence type="ECO:0000256" key="3">
    <source>
        <dbReference type="PROSITE-ProRule" id="PRU00221"/>
    </source>
</evidence>
<evidence type="ECO:0000256" key="1">
    <source>
        <dbReference type="ARBA" id="ARBA00022574"/>
    </source>
</evidence>
<sequence>KIWDPATGQCLSTLQGHDDWVLSVAWSHDSTRLASCSDDKTVKIWDPATGQCLSTLQGHSSQVLSIWDPATSQCLSTLQGHSNCLAALYTNFPNNPASPPRPTAYDLKADGIWITYKGENLMRLPQEYHASSHTVSGTAVAVGCRSGRVLVLAFSEEDPTS</sequence>
<dbReference type="SMART" id="SM00320">
    <property type="entry name" value="WD40"/>
    <property type="match status" value="2"/>
</dbReference>